<dbReference type="SUPFAM" id="SSF54236">
    <property type="entry name" value="Ubiquitin-like"/>
    <property type="match status" value="1"/>
</dbReference>
<keyword evidence="5" id="KW-0834">Unfolded protein response</keyword>
<dbReference type="GO" id="GO:0016020">
    <property type="term" value="C:membrane"/>
    <property type="evidence" value="ECO:0007669"/>
    <property type="project" value="UniProtKB-SubCell"/>
</dbReference>
<feature type="compositionally biased region" description="Low complexity" evidence="6">
    <location>
        <begin position="92"/>
        <end position="103"/>
    </location>
</feature>
<dbReference type="GO" id="GO:0030968">
    <property type="term" value="P:endoplasmic reticulum unfolded protein response"/>
    <property type="evidence" value="ECO:0007669"/>
    <property type="project" value="TreeGrafter"/>
</dbReference>
<feature type="compositionally biased region" description="Polar residues" evidence="6">
    <location>
        <begin position="104"/>
        <end position="125"/>
    </location>
</feature>
<gene>
    <name evidence="9" type="ORF">LARSCL_LOCUS18355</name>
</gene>
<keyword evidence="3 7" id="KW-1133">Transmembrane helix</keyword>
<dbReference type="AlphaFoldDB" id="A0AAV2BBT7"/>
<evidence type="ECO:0000256" key="4">
    <source>
        <dbReference type="ARBA" id="ARBA00023136"/>
    </source>
</evidence>
<dbReference type="Proteomes" id="UP001497382">
    <property type="component" value="Unassembled WGS sequence"/>
</dbReference>
<dbReference type="Pfam" id="PF00240">
    <property type="entry name" value="ubiquitin"/>
    <property type="match status" value="1"/>
</dbReference>
<dbReference type="SMART" id="SM00213">
    <property type="entry name" value="UBQ"/>
    <property type="match status" value="1"/>
</dbReference>
<evidence type="ECO:0000259" key="8">
    <source>
        <dbReference type="PROSITE" id="PS50053"/>
    </source>
</evidence>
<keyword evidence="2 7" id="KW-0812">Transmembrane</keyword>
<keyword evidence="10" id="KW-1185">Reference proteome</keyword>
<name>A0AAV2BBT7_9ARAC</name>
<evidence type="ECO:0000256" key="3">
    <source>
        <dbReference type="ARBA" id="ARBA00022989"/>
    </source>
</evidence>
<dbReference type="InterPro" id="IPR039751">
    <property type="entry name" value="HERPUD1/2"/>
</dbReference>
<feature type="region of interest" description="Disordered" evidence="6">
    <location>
        <begin position="92"/>
        <end position="135"/>
    </location>
</feature>
<evidence type="ECO:0000256" key="2">
    <source>
        <dbReference type="ARBA" id="ARBA00022692"/>
    </source>
</evidence>
<comment type="subcellular location">
    <subcellularLocation>
        <location evidence="1">Membrane</location>
    </subcellularLocation>
</comment>
<evidence type="ECO:0000256" key="1">
    <source>
        <dbReference type="ARBA" id="ARBA00004370"/>
    </source>
</evidence>
<accession>A0AAV2BBT7</accession>
<dbReference type="PANTHER" id="PTHR12943:SF27">
    <property type="entry name" value="HOMOCYSTEINE-INDUCED ENDOPLASMIC RETICULUM PROTEIN, ISOFORM A"/>
    <property type="match status" value="1"/>
</dbReference>
<reference evidence="9 10" key="1">
    <citation type="submission" date="2024-04" db="EMBL/GenBank/DDBJ databases">
        <authorList>
            <person name="Rising A."/>
            <person name="Reimegard J."/>
            <person name="Sonavane S."/>
            <person name="Akerstrom W."/>
            <person name="Nylinder S."/>
            <person name="Hedman E."/>
            <person name="Kallberg Y."/>
        </authorList>
    </citation>
    <scope>NUCLEOTIDE SEQUENCE [LARGE SCALE GENOMIC DNA]</scope>
</reference>
<evidence type="ECO:0000256" key="7">
    <source>
        <dbReference type="SAM" id="Phobius"/>
    </source>
</evidence>
<dbReference type="PANTHER" id="PTHR12943">
    <property type="entry name" value="HOMOCYSTEINE-RESPONSIVE ENDOPLASMIC RETICULUM-RESIDENT UNIQUITIN-LIKE DOMAIN HERPUD PROTEIN FAMILY MEMBER"/>
    <property type="match status" value="1"/>
</dbReference>
<evidence type="ECO:0000256" key="5">
    <source>
        <dbReference type="ARBA" id="ARBA00023230"/>
    </source>
</evidence>
<dbReference type="Gene3D" id="3.10.20.90">
    <property type="entry name" value="Phosphatidylinositol 3-kinase Catalytic Subunit, Chain A, domain 1"/>
    <property type="match status" value="1"/>
</dbReference>
<dbReference type="PROSITE" id="PS50053">
    <property type="entry name" value="UBIQUITIN_2"/>
    <property type="match status" value="1"/>
</dbReference>
<feature type="domain" description="Ubiquitin-like" evidence="8">
    <location>
        <begin position="7"/>
        <end position="68"/>
    </location>
</feature>
<dbReference type="FunFam" id="3.10.20.90:FF:000046">
    <property type="entry name" value="Homocysteine-responsive endoplasmic reticulum-resident ubiquitin-like domain member 2 protein"/>
    <property type="match status" value="1"/>
</dbReference>
<keyword evidence="4 7" id="KW-0472">Membrane</keyword>
<sequence>MTSGMDIQLIIKAPNQNVDDYVVNCNSDWTIEQLKNYLSQSYPNKPEVGQQKLIYSGRLLHDHLQLKDILRHDDGQYSTHIFHLVCNGDSSTSHVQNSTSSQNWYNRPSTSQPPNAVTSGQSPENTLRHRNVNPPTPMNSVYPQLPTVLPPSAMPGFIPDAQVSAQIAAMQQMYAYYFTQYMQSMNSGSIPVNNGVFPNFVNFQQPPHATEPVTPPPPPRPVNQRNNVQGPLLLDENDEGVHRDWLEHGFLCCRFLVLFCIVYFYSSPERLMIVIVGTIVVFLFLCSYHEGWFVRRVYPPGPDIRLLQEAANNADVPNEFENNEHENHLVNQDDGANLEVNSEHELEAAMDGEDPPHAQNPDVVNNNHIFSPLTFLQIFFSSLIPEPPPPVNIN</sequence>
<evidence type="ECO:0000256" key="6">
    <source>
        <dbReference type="SAM" id="MobiDB-lite"/>
    </source>
</evidence>
<comment type="caution">
    <text evidence="9">The sequence shown here is derived from an EMBL/GenBank/DDBJ whole genome shotgun (WGS) entry which is preliminary data.</text>
</comment>
<evidence type="ECO:0000313" key="9">
    <source>
        <dbReference type="EMBL" id="CAL1293710.1"/>
    </source>
</evidence>
<protein>
    <recommendedName>
        <fullName evidence="8">Ubiquitin-like domain-containing protein</fullName>
    </recommendedName>
</protein>
<dbReference type="CDD" id="cd01790">
    <property type="entry name" value="Ubl_HERP"/>
    <property type="match status" value="1"/>
</dbReference>
<feature type="transmembrane region" description="Helical" evidence="7">
    <location>
        <begin position="271"/>
        <end position="288"/>
    </location>
</feature>
<organism evidence="9 10">
    <name type="scientific">Larinioides sclopetarius</name>
    <dbReference type="NCBI Taxonomy" id="280406"/>
    <lineage>
        <taxon>Eukaryota</taxon>
        <taxon>Metazoa</taxon>
        <taxon>Ecdysozoa</taxon>
        <taxon>Arthropoda</taxon>
        <taxon>Chelicerata</taxon>
        <taxon>Arachnida</taxon>
        <taxon>Araneae</taxon>
        <taxon>Araneomorphae</taxon>
        <taxon>Entelegynae</taxon>
        <taxon>Araneoidea</taxon>
        <taxon>Araneidae</taxon>
        <taxon>Larinioides</taxon>
    </lineage>
</organism>
<evidence type="ECO:0000313" key="10">
    <source>
        <dbReference type="Proteomes" id="UP001497382"/>
    </source>
</evidence>
<dbReference type="InterPro" id="IPR029071">
    <property type="entry name" value="Ubiquitin-like_domsf"/>
</dbReference>
<dbReference type="InterPro" id="IPR000626">
    <property type="entry name" value="Ubiquitin-like_dom"/>
</dbReference>
<proteinExistence type="predicted"/>
<dbReference type="EMBL" id="CAXIEN010000333">
    <property type="protein sequence ID" value="CAL1293710.1"/>
    <property type="molecule type" value="Genomic_DNA"/>
</dbReference>